<evidence type="ECO:0000313" key="3">
    <source>
        <dbReference type="Proteomes" id="UP001362999"/>
    </source>
</evidence>
<accession>A0AAW0AC59</accession>
<protein>
    <submittedName>
        <fullName evidence="2">Uncharacterized protein</fullName>
    </submittedName>
</protein>
<gene>
    <name evidence="2" type="ORF">R3P38DRAFT_3601488</name>
</gene>
<dbReference type="Proteomes" id="UP001362999">
    <property type="component" value="Unassembled WGS sequence"/>
</dbReference>
<evidence type="ECO:0000256" key="1">
    <source>
        <dbReference type="SAM" id="MobiDB-lite"/>
    </source>
</evidence>
<comment type="caution">
    <text evidence="2">The sequence shown here is derived from an EMBL/GenBank/DDBJ whole genome shotgun (WGS) entry which is preliminary data.</text>
</comment>
<keyword evidence="3" id="KW-1185">Reference proteome</keyword>
<name>A0AAW0AC59_9AGAR</name>
<feature type="compositionally biased region" description="Polar residues" evidence="1">
    <location>
        <begin position="339"/>
        <end position="357"/>
    </location>
</feature>
<feature type="compositionally biased region" description="Basic and acidic residues" evidence="1">
    <location>
        <begin position="436"/>
        <end position="451"/>
    </location>
</feature>
<feature type="region of interest" description="Disordered" evidence="1">
    <location>
        <begin position="434"/>
        <end position="462"/>
    </location>
</feature>
<proteinExistence type="predicted"/>
<feature type="region of interest" description="Disordered" evidence="1">
    <location>
        <begin position="335"/>
        <end position="359"/>
    </location>
</feature>
<reference evidence="2 3" key="1">
    <citation type="journal article" date="2024" name="J Genomics">
        <title>Draft genome sequencing and assembly of Favolaschia claudopus CIRM-BRFM 2984 isolated from oak limbs.</title>
        <authorList>
            <person name="Navarro D."/>
            <person name="Drula E."/>
            <person name="Chaduli D."/>
            <person name="Cazenave R."/>
            <person name="Ahrendt S."/>
            <person name="Wang J."/>
            <person name="Lipzen A."/>
            <person name="Daum C."/>
            <person name="Barry K."/>
            <person name="Grigoriev I.V."/>
            <person name="Favel A."/>
            <person name="Rosso M.N."/>
            <person name="Martin F."/>
        </authorList>
    </citation>
    <scope>NUCLEOTIDE SEQUENCE [LARGE SCALE GENOMIC DNA]</scope>
    <source>
        <strain evidence="2 3">CIRM-BRFM 2984</strain>
    </source>
</reference>
<organism evidence="2 3">
    <name type="scientific">Favolaschia claudopus</name>
    <dbReference type="NCBI Taxonomy" id="2862362"/>
    <lineage>
        <taxon>Eukaryota</taxon>
        <taxon>Fungi</taxon>
        <taxon>Dikarya</taxon>
        <taxon>Basidiomycota</taxon>
        <taxon>Agaricomycotina</taxon>
        <taxon>Agaricomycetes</taxon>
        <taxon>Agaricomycetidae</taxon>
        <taxon>Agaricales</taxon>
        <taxon>Marasmiineae</taxon>
        <taxon>Mycenaceae</taxon>
        <taxon>Favolaschia</taxon>
    </lineage>
</organism>
<dbReference type="EMBL" id="JAWWNJ010000075">
    <property type="protein sequence ID" value="KAK7006744.1"/>
    <property type="molecule type" value="Genomic_DNA"/>
</dbReference>
<evidence type="ECO:0000313" key="2">
    <source>
        <dbReference type="EMBL" id="KAK7006744.1"/>
    </source>
</evidence>
<sequence length="475" mass="52279">MTTQMRRAEMERHIETFSSQEKFGLAFEALLKLRESDNGFVFVTEYRDIPDLRLRVPPLGALDLSPLKDNVAQALKTVAIPLSNEAWKIPADEVNLTSVEHSQIELVSPAWHNWVQDEAGPAALRGLGVNPKGCECLFTHLEIVEGNTEYNETNGLNLGQLELNPSLKALVASVDDTRAKFASLTIILPSLFSGGHLKFGHDGQSIRIELDGKLTSVIAVYDGVEQTTFGLTSGVQLRLVYAIASHEGSPSSQAEPRTSRKTLRSLFRAWQRASNLAPEFIVYLLRDKYPHASVVDADSLQGADKTLVSTLRPVAEESHIRVYFVHLDIKTMTSRETDTSWSEGDSTGDASFSTVSSDPDEDNEVVNIVQCFDLNGQNVEIPNIDIDLGSLLNGPNVVGLQDPDEVKESQYPCFLETRIYRRTVLVLGRTSMPALDSKDVPENGDGEERGASAHSEVPEADADDVLEKLLSLIHL</sequence>
<dbReference type="AlphaFoldDB" id="A0AAW0AC59"/>